<dbReference type="NCBIfam" id="TIGR00393">
    <property type="entry name" value="kpsF"/>
    <property type="match status" value="1"/>
</dbReference>
<reference evidence="11" key="1">
    <citation type="submission" date="2018-08" db="EMBL/GenBank/DDBJ databases">
        <title>Antagonistic pleiotropy in the bifunctional surface protein FadL/P1 during adaptation of Haemophilus influenzae to chronic lung infection associated with COPD.</title>
        <authorList>
            <person name="Moleres J."/>
            <person name="Ehrlich R."/>
        </authorList>
    </citation>
    <scope>NUCLEOTIDE SEQUENCE [LARGE SCALE GENOMIC DNA]</scope>
    <source>
        <strain evidence="11">P668-6062</strain>
    </source>
</reference>
<dbReference type="InterPro" id="IPR046348">
    <property type="entry name" value="SIS_dom_sf"/>
</dbReference>
<feature type="binding site" evidence="5">
    <location>
        <position position="290"/>
    </location>
    <ligand>
        <name>substrate</name>
    </ligand>
</feature>
<evidence type="ECO:0000256" key="2">
    <source>
        <dbReference type="ARBA" id="ARBA00022737"/>
    </source>
</evidence>
<dbReference type="Pfam" id="PF01380">
    <property type="entry name" value="SIS"/>
    <property type="match status" value="1"/>
</dbReference>
<dbReference type="AlphaFoldDB" id="A0A3E1QGW4"/>
<sequence length="337" mass="36714">MPNFSFVFFYDSAKIAPISTALLGRRMNYLKTAQDSLSVESNALLQLSQRLGEDFNQVVDLILACKGRLVIGGIGKSGLIGKKMVATFASTGTPSFFLHPTEAFHGDLGMLKPIDIVMLISYSGETDDVNKLIPSLKNFSNKIIAVTSNKNSTLARHADYVLDITVEREVCPNNLAPTTSALVTLALGDALAVSLITARNFQPADFAKFHPGGSLGRRLLCKVKDQMQTRLPTILPTTNFTDCLTVMNEGRMGVALVMENEQLKGIITDGDIRRALTANGAETLNKTAKDFMTSSPKTIHQDEFLSKAEDFMKAKKIHSLVVVNDENHVVGLVEFSS</sequence>
<comment type="catalytic activity">
    <reaction evidence="4">
        <text>D-arabinose 5-phosphate = D-ribulose 5-phosphate</text>
        <dbReference type="Rhea" id="RHEA:23104"/>
        <dbReference type="ChEBI" id="CHEBI:57693"/>
        <dbReference type="ChEBI" id="CHEBI:58121"/>
        <dbReference type="EC" id="5.3.1.13"/>
    </reaction>
</comment>
<dbReference type="FunFam" id="3.40.50.10490:FF:000011">
    <property type="entry name" value="Arabinose 5-phosphate isomerase"/>
    <property type="match status" value="1"/>
</dbReference>
<name>A0A3E1QGW4_HAEIF</name>
<keyword evidence="6" id="KW-0862">Zinc</keyword>
<feature type="site" description="Catalytically relevant" evidence="7">
    <location>
        <position position="169"/>
    </location>
</feature>
<evidence type="ECO:0000256" key="6">
    <source>
        <dbReference type="PIRSR" id="PIRSR004692-2"/>
    </source>
</evidence>
<feature type="binding site" evidence="5">
    <location>
        <position position="99"/>
    </location>
    <ligand>
        <name>substrate</name>
    </ligand>
</feature>
<dbReference type="GO" id="GO:1901135">
    <property type="term" value="P:carbohydrate derivative metabolic process"/>
    <property type="evidence" value="ECO:0007669"/>
    <property type="project" value="InterPro"/>
</dbReference>
<dbReference type="InterPro" id="IPR050986">
    <property type="entry name" value="GutQ/KpsF_isomerases"/>
</dbReference>
<dbReference type="InterPro" id="IPR004800">
    <property type="entry name" value="KdsD/KpsF-type"/>
</dbReference>
<organism evidence="11">
    <name type="scientific">Haemophilus influenzae</name>
    <dbReference type="NCBI Taxonomy" id="727"/>
    <lineage>
        <taxon>Bacteria</taxon>
        <taxon>Pseudomonadati</taxon>
        <taxon>Pseudomonadota</taxon>
        <taxon>Gammaproteobacteria</taxon>
        <taxon>Pasteurellales</taxon>
        <taxon>Pasteurellaceae</taxon>
        <taxon>Haemophilus</taxon>
    </lineage>
</organism>
<evidence type="ECO:0000256" key="3">
    <source>
        <dbReference type="ARBA" id="ARBA00023122"/>
    </source>
</evidence>
<feature type="site" description="Catalytically relevant" evidence="7">
    <location>
        <position position="210"/>
    </location>
</feature>
<dbReference type="Pfam" id="PF00571">
    <property type="entry name" value="CBS"/>
    <property type="match status" value="2"/>
</dbReference>
<feature type="domain" description="CBS" evidence="9">
    <location>
        <begin position="227"/>
        <end position="283"/>
    </location>
</feature>
<evidence type="ECO:0000256" key="8">
    <source>
        <dbReference type="PROSITE-ProRule" id="PRU00703"/>
    </source>
</evidence>
<dbReference type="InterPro" id="IPR035474">
    <property type="entry name" value="SIS_Kpsf"/>
</dbReference>
<keyword evidence="3 8" id="KW-0129">CBS domain</keyword>
<dbReference type="CDD" id="cd05014">
    <property type="entry name" value="SIS_Kpsf"/>
    <property type="match status" value="1"/>
</dbReference>
<dbReference type="Gene3D" id="3.40.50.10490">
    <property type="entry name" value="Glucose-6-phosphate isomerase like protein, domain 1"/>
    <property type="match status" value="1"/>
</dbReference>
<dbReference type="EMBL" id="QVJI01000007">
    <property type="protein sequence ID" value="RFN63462.1"/>
    <property type="molecule type" value="Genomic_DNA"/>
</dbReference>
<dbReference type="PANTHER" id="PTHR42745:SF1">
    <property type="entry name" value="ARABINOSE 5-PHOSPHATE ISOMERASE KDSD"/>
    <property type="match status" value="1"/>
</dbReference>
<dbReference type="PROSITE" id="PS51464">
    <property type="entry name" value="SIS"/>
    <property type="match status" value="1"/>
</dbReference>
<dbReference type="PROSITE" id="PS51371">
    <property type="entry name" value="CBS"/>
    <property type="match status" value="2"/>
</dbReference>
<dbReference type="GO" id="GO:0097367">
    <property type="term" value="F:carbohydrate derivative binding"/>
    <property type="evidence" value="ECO:0007669"/>
    <property type="project" value="InterPro"/>
</dbReference>
<evidence type="ECO:0000256" key="1">
    <source>
        <dbReference type="ARBA" id="ARBA00008165"/>
    </source>
</evidence>
<feature type="domain" description="SIS" evidence="10">
    <location>
        <begin position="58"/>
        <end position="201"/>
    </location>
</feature>
<comment type="similarity">
    <text evidence="1 4">Belongs to the SIS family. GutQ/KpsF subfamily.</text>
</comment>
<feature type="binding site" evidence="6">
    <location>
        <position position="99"/>
    </location>
    <ligand>
        <name>Zn(2+)</name>
        <dbReference type="ChEBI" id="CHEBI:29105"/>
    </ligand>
</feature>
<evidence type="ECO:0000256" key="5">
    <source>
        <dbReference type="PIRSR" id="PIRSR004692-1"/>
    </source>
</evidence>
<evidence type="ECO:0000256" key="4">
    <source>
        <dbReference type="PIRNR" id="PIRNR004692"/>
    </source>
</evidence>
<dbReference type="InterPro" id="IPR001347">
    <property type="entry name" value="SIS_dom"/>
</dbReference>
<proteinExistence type="inferred from homology"/>
<evidence type="ECO:0000259" key="10">
    <source>
        <dbReference type="PROSITE" id="PS51464"/>
    </source>
</evidence>
<feature type="binding site" evidence="5">
    <location>
        <position position="105"/>
    </location>
    <ligand>
        <name>substrate</name>
    </ligand>
</feature>
<keyword evidence="4 11" id="KW-0413">Isomerase</keyword>
<evidence type="ECO:0000259" key="9">
    <source>
        <dbReference type="PROSITE" id="PS51371"/>
    </source>
</evidence>
<dbReference type="GO" id="GO:0046872">
    <property type="term" value="F:metal ion binding"/>
    <property type="evidence" value="ECO:0007669"/>
    <property type="project" value="UniProtKB-KW"/>
</dbReference>
<protein>
    <recommendedName>
        <fullName evidence="4">Arabinose 5-phosphate isomerase</fullName>
        <shortName evidence="4">API</shortName>
        <ecNumber evidence="4">5.3.1.13</ecNumber>
    </recommendedName>
</protein>
<evidence type="ECO:0000256" key="7">
    <source>
        <dbReference type="PIRSR" id="PIRSR004692-3"/>
    </source>
</evidence>
<comment type="caution">
    <text evidence="11">The sequence shown here is derived from an EMBL/GenBank/DDBJ whole genome shotgun (WGS) entry which is preliminary data.</text>
</comment>
<dbReference type="SMART" id="SM00116">
    <property type="entry name" value="CBS"/>
    <property type="match status" value="2"/>
</dbReference>
<dbReference type="SUPFAM" id="SSF53697">
    <property type="entry name" value="SIS domain"/>
    <property type="match status" value="1"/>
</dbReference>
<dbReference type="PANTHER" id="PTHR42745">
    <property type="match status" value="1"/>
</dbReference>
<gene>
    <name evidence="11" type="ORF">CH627_05990</name>
</gene>
<dbReference type="PIRSF" id="PIRSF004692">
    <property type="entry name" value="KdsD_KpsF"/>
    <property type="match status" value="1"/>
</dbReference>
<keyword evidence="6" id="KW-0479">Metal-binding</keyword>
<dbReference type="InterPro" id="IPR046342">
    <property type="entry name" value="CBS_dom_sf"/>
</dbReference>
<keyword evidence="2" id="KW-0677">Repeat</keyword>
<accession>A0A3E1QGW4</accession>
<dbReference type="GO" id="GO:0005975">
    <property type="term" value="P:carbohydrate metabolic process"/>
    <property type="evidence" value="ECO:0007669"/>
    <property type="project" value="InterPro"/>
</dbReference>
<dbReference type="CDD" id="cd04604">
    <property type="entry name" value="CBS_pair_SIS_assoc"/>
    <property type="match status" value="1"/>
</dbReference>
<feature type="domain" description="CBS" evidence="9">
    <location>
        <begin position="292"/>
        <end position="337"/>
    </location>
</feature>
<dbReference type="Gene3D" id="3.10.580.10">
    <property type="entry name" value="CBS-domain"/>
    <property type="match status" value="1"/>
</dbReference>
<dbReference type="EC" id="5.3.1.13" evidence="4"/>
<feature type="site" description="Catalytically relevant" evidence="7">
    <location>
        <position position="76"/>
    </location>
</feature>
<feature type="binding site" evidence="5">
    <location>
        <position position="237"/>
    </location>
    <ligand>
        <name>substrate</name>
    </ligand>
</feature>
<evidence type="ECO:0000313" key="11">
    <source>
        <dbReference type="EMBL" id="RFN63462.1"/>
    </source>
</evidence>
<dbReference type="InterPro" id="IPR000644">
    <property type="entry name" value="CBS_dom"/>
</dbReference>
<feature type="site" description="Catalytically relevant" evidence="7">
    <location>
        <position position="128"/>
    </location>
</feature>
<dbReference type="GO" id="GO:0019146">
    <property type="term" value="F:arabinose-5-phosphate isomerase activity"/>
    <property type="evidence" value="ECO:0007669"/>
    <property type="project" value="UniProtKB-EC"/>
</dbReference>